<dbReference type="FunCoup" id="Q2LSF4">
    <property type="interactions" value="327"/>
</dbReference>
<gene>
    <name evidence="2" type="ORF">SYN_01022</name>
</gene>
<dbReference type="SUPFAM" id="SSF56281">
    <property type="entry name" value="Metallo-hydrolase/oxidoreductase"/>
    <property type="match status" value="1"/>
</dbReference>
<dbReference type="eggNOG" id="COG1234">
    <property type="taxonomic scope" value="Bacteria"/>
</dbReference>
<dbReference type="HOGENOM" id="CLU_031317_1_1_7"/>
<dbReference type="InterPro" id="IPR001279">
    <property type="entry name" value="Metallo-B-lactamas"/>
</dbReference>
<keyword evidence="3" id="KW-1185">Reference proteome</keyword>
<evidence type="ECO:0000313" key="2">
    <source>
        <dbReference type="EMBL" id="ABC77011.1"/>
    </source>
</evidence>
<evidence type="ECO:0000259" key="1">
    <source>
        <dbReference type="Pfam" id="PF12706"/>
    </source>
</evidence>
<sequence>MPGSSLFISSFSFPFISTLSLQPFACINQTPVLNRQTAATGVDLFVVGQNDHSAFLHAWPGSAFQERGKNMKIIFLGTNGWYDTGMGNTICTLVRSEAFDLVLDAGNGFYKLDRFINDTNTRPLYLFLTHFHLDHIIGLHTLNKFSFPQGLVICGPEGSKELLAQFVNRPFTAAISALPYPVEILELPDCLSKLPFPVEALTLNHPVPTLGYRISLDGRVISYCSDTGYCENAVILSRSADLLISECAYRAGQSSDAWPHLNPEGAARIAAEAGVKRLVLTHFDARLYTVSAFRDESEAVARKIFPQTSAARDDLEIDL</sequence>
<evidence type="ECO:0000313" key="3">
    <source>
        <dbReference type="Proteomes" id="UP000001933"/>
    </source>
</evidence>
<keyword evidence="2" id="KW-0378">Hydrolase</keyword>
<dbReference type="InParanoid" id="Q2LSF4"/>
<dbReference type="PANTHER" id="PTHR46018:SF2">
    <property type="entry name" value="ZINC PHOSPHODIESTERASE ELAC PROTEIN 1"/>
    <property type="match status" value="1"/>
</dbReference>
<dbReference type="InterPro" id="IPR036866">
    <property type="entry name" value="RibonucZ/Hydroxyglut_hydro"/>
</dbReference>
<accession>Q2LSF4</accession>
<feature type="domain" description="Metallo-beta-lactamase" evidence="1">
    <location>
        <begin position="102"/>
        <end position="283"/>
    </location>
</feature>
<dbReference type="PANTHER" id="PTHR46018">
    <property type="entry name" value="ZINC PHOSPHODIESTERASE ELAC PROTEIN 1"/>
    <property type="match status" value="1"/>
</dbReference>
<dbReference type="Proteomes" id="UP000001933">
    <property type="component" value="Chromosome"/>
</dbReference>
<dbReference type="Pfam" id="PF12706">
    <property type="entry name" value="Lactamase_B_2"/>
    <property type="match status" value="1"/>
</dbReference>
<reference evidence="2 3" key="1">
    <citation type="journal article" date="2007" name="Proc. Natl. Acad. Sci. U.S.A.">
        <title>The genome of Syntrophus aciditrophicus: life at the thermodynamic limit of microbial growth.</title>
        <authorList>
            <person name="McInerney M.J."/>
            <person name="Rohlin L."/>
            <person name="Mouttaki H."/>
            <person name="Kim U."/>
            <person name="Krupp R.S."/>
            <person name="Rios-Hernandez L."/>
            <person name="Sieber J."/>
            <person name="Struchtemeyer C.G."/>
            <person name="Bhattacharyya A."/>
            <person name="Campbell J.W."/>
            <person name="Gunsalus R.P."/>
        </authorList>
    </citation>
    <scope>NUCLEOTIDE SEQUENCE [LARGE SCALE GENOMIC DNA]</scope>
    <source>
        <strain evidence="2 3">SB</strain>
    </source>
</reference>
<dbReference type="CDD" id="cd16272">
    <property type="entry name" value="RNaseZ_MBL-fold"/>
    <property type="match status" value="1"/>
</dbReference>
<dbReference type="AlphaFoldDB" id="Q2LSF4"/>
<name>Q2LSF4_SYNAS</name>
<dbReference type="Gene3D" id="3.60.15.10">
    <property type="entry name" value="Ribonuclease Z/Hydroxyacylglutathione hydrolase-like"/>
    <property type="match status" value="1"/>
</dbReference>
<proteinExistence type="predicted"/>
<dbReference type="STRING" id="56780.SYN_01022"/>
<dbReference type="GO" id="GO:0042781">
    <property type="term" value="F:3'-tRNA processing endoribonuclease activity"/>
    <property type="evidence" value="ECO:0007669"/>
    <property type="project" value="TreeGrafter"/>
</dbReference>
<protein>
    <submittedName>
        <fullName evidence="2">Seceted metal-dependent hydrolase of the beta-lactamase superfamily III</fullName>
    </submittedName>
</protein>
<dbReference type="EMBL" id="CP000252">
    <property type="protein sequence ID" value="ABC77011.1"/>
    <property type="molecule type" value="Genomic_DNA"/>
</dbReference>
<organism evidence="2 3">
    <name type="scientific">Syntrophus aciditrophicus (strain SB)</name>
    <dbReference type="NCBI Taxonomy" id="56780"/>
    <lineage>
        <taxon>Bacteria</taxon>
        <taxon>Pseudomonadati</taxon>
        <taxon>Thermodesulfobacteriota</taxon>
        <taxon>Syntrophia</taxon>
        <taxon>Syntrophales</taxon>
        <taxon>Syntrophaceae</taxon>
        <taxon>Syntrophus</taxon>
    </lineage>
</organism>
<dbReference type="KEGG" id="sat:SYN_01022"/>